<accession>A0ABN9VVD5</accession>
<dbReference type="EMBL" id="CAUYUJ010017748">
    <property type="protein sequence ID" value="CAK0877533.1"/>
    <property type="molecule type" value="Genomic_DNA"/>
</dbReference>
<proteinExistence type="predicted"/>
<evidence type="ECO:0000256" key="1">
    <source>
        <dbReference type="SAM" id="MobiDB-lite"/>
    </source>
</evidence>
<comment type="caution">
    <text evidence="2">The sequence shown here is derived from an EMBL/GenBank/DDBJ whole genome shotgun (WGS) entry which is preliminary data.</text>
</comment>
<organism evidence="2 3">
    <name type="scientific">Prorocentrum cordatum</name>
    <dbReference type="NCBI Taxonomy" id="2364126"/>
    <lineage>
        <taxon>Eukaryota</taxon>
        <taxon>Sar</taxon>
        <taxon>Alveolata</taxon>
        <taxon>Dinophyceae</taxon>
        <taxon>Prorocentrales</taxon>
        <taxon>Prorocentraceae</taxon>
        <taxon>Prorocentrum</taxon>
    </lineage>
</organism>
<name>A0ABN9VVD5_9DINO</name>
<feature type="region of interest" description="Disordered" evidence="1">
    <location>
        <begin position="449"/>
        <end position="554"/>
    </location>
</feature>
<gene>
    <name evidence="2" type="ORF">PCOR1329_LOCUS61568</name>
</gene>
<feature type="region of interest" description="Disordered" evidence="1">
    <location>
        <begin position="1"/>
        <end position="31"/>
    </location>
</feature>
<reference evidence="2" key="1">
    <citation type="submission" date="2023-10" db="EMBL/GenBank/DDBJ databases">
        <authorList>
            <person name="Chen Y."/>
            <person name="Shah S."/>
            <person name="Dougan E. K."/>
            <person name="Thang M."/>
            <person name="Chan C."/>
        </authorList>
    </citation>
    <scope>NUCLEOTIDE SEQUENCE [LARGE SCALE GENOMIC DNA]</scope>
</reference>
<feature type="compositionally biased region" description="Acidic residues" evidence="1">
    <location>
        <begin position="536"/>
        <end position="554"/>
    </location>
</feature>
<dbReference type="Proteomes" id="UP001189429">
    <property type="component" value="Unassembled WGS sequence"/>
</dbReference>
<protein>
    <submittedName>
        <fullName evidence="2">Uncharacterized protein</fullName>
    </submittedName>
</protein>
<evidence type="ECO:0000313" key="2">
    <source>
        <dbReference type="EMBL" id="CAK0877533.1"/>
    </source>
</evidence>
<keyword evidence="3" id="KW-1185">Reference proteome</keyword>
<feature type="compositionally biased region" description="Basic and acidic residues" evidence="1">
    <location>
        <begin position="467"/>
        <end position="482"/>
    </location>
</feature>
<feature type="compositionally biased region" description="Low complexity" evidence="1">
    <location>
        <begin position="514"/>
        <end position="523"/>
    </location>
</feature>
<sequence>MHQGAVYSDAHSESLADAMRKRKTPEDAANHGSLKGAFQVVDDAVEVEIQKLNDAEREAQTTKIVDAAAIEKAKADAAEPGEEDPIDKAIVILRSTGLDAEALGRVRTSLSSDDVDRVAKKQDEAWRLTRTFATLIVEAKSEEAMHQALSETAVARLRGTREAGEYILVLDDVKLAGEATSNPHVRIAPFSVARTKKLFTAILRTREAGPTEIPQDMAFMWHDGFKRGNEGHAANVFVDETGAKPRQMRKETRRLNIIYSEECFRDRLNLVRGSFSQLETASIWTQSPLEIPERRRNHFNGLSRTNRGDSIGPMMFQTWASTWHEEASVKRQMLSGHRIEVGGPCEGAGPLPRDAAGKEPVLYHVMPVQYYAMLLEDLPVRATIDCNAGVGNAAKAHVWARKQYVGICFTELHANKLYDQISSEIFNGFIDENNPLYDPALAKVASTVARPTAAPKPKLNKNTSENKNTEGEGQPREGEQPAKKLKGGKKRAADGGKTDPAAGSPKKKAKKGGKAAAAGSKAALMDMLDNLKGADGQEDEDLEEEDSMSDGEEE</sequence>
<evidence type="ECO:0000313" key="3">
    <source>
        <dbReference type="Proteomes" id="UP001189429"/>
    </source>
</evidence>